<reference evidence="2" key="1">
    <citation type="submission" date="2014-03" db="EMBL/GenBank/DDBJ databases">
        <authorList>
            <person name="Casaregola S."/>
        </authorList>
    </citation>
    <scope>NUCLEOTIDE SEQUENCE [LARGE SCALE GENOMIC DNA]</scope>
    <source>
        <strain evidence="2">CLIB 918</strain>
    </source>
</reference>
<protein>
    <submittedName>
        <fullName evidence="2">Similar to Saccharomyces cerevisiae YER128W VFA1 Protein that interacts with Vps4p and has a role in vacuolar sorting</fullName>
    </submittedName>
</protein>
<dbReference type="InterPro" id="IPR013640">
    <property type="entry name" value="Vfa1"/>
</dbReference>
<dbReference type="PANTHER" id="PTHR28218">
    <property type="entry name" value="VPS4-ASSOCIATED PROTEIN 1"/>
    <property type="match status" value="1"/>
</dbReference>
<keyword evidence="3" id="KW-1185">Reference proteome</keyword>
<evidence type="ECO:0000313" key="3">
    <source>
        <dbReference type="Proteomes" id="UP000242525"/>
    </source>
</evidence>
<dbReference type="GO" id="GO:0005768">
    <property type="term" value="C:endosome"/>
    <property type="evidence" value="ECO:0007669"/>
    <property type="project" value="TreeGrafter"/>
</dbReference>
<organism evidence="2 3">
    <name type="scientific">Geotrichum candidum</name>
    <name type="common">Oospora lactis</name>
    <name type="synonym">Dipodascus geotrichum</name>
    <dbReference type="NCBI Taxonomy" id="1173061"/>
    <lineage>
        <taxon>Eukaryota</taxon>
        <taxon>Fungi</taxon>
        <taxon>Dikarya</taxon>
        <taxon>Ascomycota</taxon>
        <taxon>Saccharomycotina</taxon>
        <taxon>Dipodascomycetes</taxon>
        <taxon>Dipodascales</taxon>
        <taxon>Dipodascaceae</taxon>
        <taxon>Geotrichum</taxon>
    </lineage>
</organism>
<comment type="caution">
    <text evidence="2">The sequence shown here is derived from an EMBL/GenBank/DDBJ whole genome shotgun (WGS) entry which is preliminary data.</text>
</comment>
<accession>A0A0J9XJS6</accession>
<evidence type="ECO:0000313" key="2">
    <source>
        <dbReference type="EMBL" id="CDO57628.1"/>
    </source>
</evidence>
<gene>
    <name evidence="2" type="ORF">BN980_GECA23s01154g</name>
</gene>
<dbReference type="Proteomes" id="UP000242525">
    <property type="component" value="Unassembled WGS sequence"/>
</dbReference>
<dbReference type="STRING" id="1173061.A0A0J9XJS6"/>
<dbReference type="Pfam" id="PF08432">
    <property type="entry name" value="Vfa1"/>
    <property type="match status" value="1"/>
</dbReference>
<name>A0A0J9XJS6_GEOCN</name>
<dbReference type="GO" id="GO:0007034">
    <property type="term" value="P:vacuolar transport"/>
    <property type="evidence" value="ECO:0007669"/>
    <property type="project" value="TreeGrafter"/>
</dbReference>
<dbReference type="EMBL" id="CCBN010000023">
    <property type="protein sequence ID" value="CDO57628.1"/>
    <property type="molecule type" value="Genomic_DNA"/>
</dbReference>
<dbReference type="PANTHER" id="PTHR28218:SF1">
    <property type="entry name" value="VPS4-ASSOCIATED PROTEIN 1"/>
    <property type="match status" value="1"/>
</dbReference>
<feature type="compositionally biased region" description="Polar residues" evidence="1">
    <location>
        <begin position="163"/>
        <end position="175"/>
    </location>
</feature>
<evidence type="ECO:0000256" key="1">
    <source>
        <dbReference type="SAM" id="MobiDB-lite"/>
    </source>
</evidence>
<dbReference type="AlphaFoldDB" id="A0A0J9XJS6"/>
<sequence>MSTPPFKNIYHKRKVADSASKACFICCKPSSTVLITTDGKADFFYICPGHLLDPGFATPVIEQEVTDAKAKLIKLDSEINPLKSSIESRKNAAKGYFNFGFKKSKPDDKKEKSKDDIILEKDEELLQKLKEARESVQATADKEPRTFNLTKEFYTMRLMSKRNVQVSKQTAQKMSQPDFFPKVPSHAPGVPSPSPSQSTGSNDSDDKDK</sequence>
<proteinExistence type="predicted"/>
<feature type="region of interest" description="Disordered" evidence="1">
    <location>
        <begin position="163"/>
        <end position="209"/>
    </location>
</feature>
<dbReference type="OrthoDB" id="2158714at2759"/>